<proteinExistence type="predicted"/>
<dbReference type="CDD" id="cd03825">
    <property type="entry name" value="GT4_WcaC-like"/>
    <property type="match status" value="1"/>
</dbReference>
<dbReference type="EMBL" id="SMLL01000001">
    <property type="protein sequence ID" value="TFZ04208.1"/>
    <property type="molecule type" value="Genomic_DNA"/>
</dbReference>
<feature type="domain" description="Glycosyltransferase subfamily 4-like N-terminal" evidence="1">
    <location>
        <begin position="13"/>
        <end position="212"/>
    </location>
</feature>
<dbReference type="AlphaFoldDB" id="A0A4Z0C108"/>
<organism evidence="2 3">
    <name type="scientific">Ramlibacter rhizophilus</name>
    <dbReference type="NCBI Taxonomy" id="1781167"/>
    <lineage>
        <taxon>Bacteria</taxon>
        <taxon>Pseudomonadati</taxon>
        <taxon>Pseudomonadota</taxon>
        <taxon>Betaproteobacteria</taxon>
        <taxon>Burkholderiales</taxon>
        <taxon>Comamonadaceae</taxon>
        <taxon>Ramlibacter</taxon>
    </lineage>
</organism>
<dbReference type="Pfam" id="PF13439">
    <property type="entry name" value="Glyco_transf_4"/>
    <property type="match status" value="1"/>
</dbReference>
<dbReference type="RefSeq" id="WP_135283090.1">
    <property type="nucleotide sequence ID" value="NZ_SMLL01000001.1"/>
</dbReference>
<dbReference type="SUPFAM" id="SSF53756">
    <property type="entry name" value="UDP-Glycosyltransferase/glycogen phosphorylase"/>
    <property type="match status" value="1"/>
</dbReference>
<evidence type="ECO:0000313" key="3">
    <source>
        <dbReference type="Proteomes" id="UP000297564"/>
    </source>
</evidence>
<reference evidence="2 3" key="1">
    <citation type="submission" date="2019-03" db="EMBL/GenBank/DDBJ databases">
        <title>Ramlibacter rhizophilus CCTCC AB2015357, whole genome shotgun sequence.</title>
        <authorList>
            <person name="Zhang X."/>
            <person name="Feng G."/>
            <person name="Zhu H."/>
        </authorList>
    </citation>
    <scope>NUCLEOTIDE SEQUENCE [LARGE SCALE GENOMIC DNA]</scope>
    <source>
        <strain evidence="2 3">CCTCC AB2015357</strain>
    </source>
</reference>
<dbReference type="Gene3D" id="3.40.50.2000">
    <property type="entry name" value="Glycogen Phosphorylase B"/>
    <property type="match status" value="2"/>
</dbReference>
<name>A0A4Z0C108_9BURK</name>
<protein>
    <submittedName>
        <fullName evidence="2">Glycosyltransferase</fullName>
    </submittedName>
</protein>
<evidence type="ECO:0000259" key="1">
    <source>
        <dbReference type="Pfam" id="PF13439"/>
    </source>
</evidence>
<dbReference type="GO" id="GO:0016757">
    <property type="term" value="F:glycosyltransferase activity"/>
    <property type="evidence" value="ECO:0007669"/>
    <property type="project" value="InterPro"/>
</dbReference>
<accession>A0A4Z0C108</accession>
<comment type="caution">
    <text evidence="2">The sequence shown here is derived from an EMBL/GenBank/DDBJ whole genome shotgun (WGS) entry which is preliminary data.</text>
</comment>
<dbReference type="PANTHER" id="PTHR12526">
    <property type="entry name" value="GLYCOSYLTRANSFERASE"/>
    <property type="match status" value="1"/>
</dbReference>
<dbReference type="InterPro" id="IPR028098">
    <property type="entry name" value="Glyco_trans_4-like_N"/>
</dbReference>
<dbReference type="Pfam" id="PF13692">
    <property type="entry name" value="Glyco_trans_1_4"/>
    <property type="match status" value="1"/>
</dbReference>
<keyword evidence="2" id="KW-0808">Transferase</keyword>
<dbReference type="Proteomes" id="UP000297564">
    <property type="component" value="Unassembled WGS sequence"/>
</dbReference>
<dbReference type="OrthoDB" id="433681at2"/>
<dbReference type="PANTHER" id="PTHR12526:SF635">
    <property type="entry name" value="GLYCOSYL TRANSFERASE GROUP 1"/>
    <property type="match status" value="1"/>
</dbReference>
<gene>
    <name evidence="2" type="ORF">EZ242_00110</name>
</gene>
<sequence length="405" mass="45229">MNIALVNHFDSQGGAARAAYRLHHALRDCGVNSRMYVCKQTIADPSVQGPTSFAAKLYLRLGAALMDRLLNSRSDGGYRSLAILPGSFGAAVKRDDIDIVHLHWINAEMMSISEVGAIKKPTVWTLHDMWAFCGYEHYALSDRWTRGYKYSWRVPMNWTENIDAWTWRRKKSSWKRPINIVCPSQWLATCVRGSALMKDWPVTVIPNAIDTETWAPVDRLVAREVLGLRQDVPLVMFGAWGGSRDPRKGFDLLQEALCGLERICPDAELVVLGQSAPERSKGGMAVHYIGHLHDDISLRLLYSAVDVVVIPSRSENLPNAGLEAHSCGTPVVAFATGGLPDVVDHLVTGYLAHPFDAEELGHGIQWVLEHPDRRQLRDAARLRAVSLWSNQAVGKRYVDLYQSIL</sequence>
<keyword evidence="3" id="KW-1185">Reference proteome</keyword>
<evidence type="ECO:0000313" key="2">
    <source>
        <dbReference type="EMBL" id="TFZ04208.1"/>
    </source>
</evidence>